<keyword evidence="3" id="KW-1185">Reference proteome</keyword>
<comment type="caution">
    <text evidence="2">The sequence shown here is derived from an EMBL/GenBank/DDBJ whole genome shotgun (WGS) entry which is preliminary data.</text>
</comment>
<dbReference type="RefSeq" id="WP_349803347.1">
    <property type="nucleotide sequence ID" value="NZ_JBEGDP010000001.1"/>
</dbReference>
<accession>A0ABV1NT21</accession>
<evidence type="ECO:0008006" key="4">
    <source>
        <dbReference type="Google" id="ProtNLM"/>
    </source>
</evidence>
<evidence type="ECO:0000313" key="2">
    <source>
        <dbReference type="EMBL" id="MEQ7845640.1"/>
    </source>
</evidence>
<reference evidence="2 3" key="1">
    <citation type="submission" date="2024-02" db="EMBL/GenBank/DDBJ databases">
        <title>Full genome sequence of Nocardioides kribbensis.</title>
        <authorList>
            <person name="Poletto B.L."/>
            <person name="Silva G."/>
            <person name="Galante D."/>
            <person name="Campos K.R."/>
            <person name="Santos M.B.N."/>
            <person name="Sacchi C.T."/>
        </authorList>
    </citation>
    <scope>NUCLEOTIDE SEQUENCE [LARGE SCALE GENOMIC DNA]</scope>
    <source>
        <strain evidence="2 3">O4R</strain>
    </source>
</reference>
<organism evidence="2 3">
    <name type="scientific">Nocardioides kribbensis</name>
    <dbReference type="NCBI Taxonomy" id="305517"/>
    <lineage>
        <taxon>Bacteria</taxon>
        <taxon>Bacillati</taxon>
        <taxon>Actinomycetota</taxon>
        <taxon>Actinomycetes</taxon>
        <taxon>Propionibacteriales</taxon>
        <taxon>Nocardioidaceae</taxon>
        <taxon>Nocardioides</taxon>
    </lineage>
</organism>
<feature type="compositionally biased region" description="Low complexity" evidence="1">
    <location>
        <begin position="22"/>
        <end position="51"/>
    </location>
</feature>
<dbReference type="Proteomes" id="UP001482520">
    <property type="component" value="Unassembled WGS sequence"/>
</dbReference>
<dbReference type="InterPro" id="IPR051923">
    <property type="entry name" value="Glycosyl_Hydrolase_39"/>
</dbReference>
<evidence type="ECO:0000256" key="1">
    <source>
        <dbReference type="SAM" id="MobiDB-lite"/>
    </source>
</evidence>
<sequence length="501" mass="53219">MLLVVALALGGCGGTDPAAREPAAPTALPGATATPGAPGGRPTTTGSATPAPVLPVDPDARVRAGAAGWLGLKWSRAQPGTFDYVADFPAGLTFAEVEWCDLEPRPGVLDWTRLDALVSDAVTLGHAPMLKLRTGQCWGTTPPRVPLPPGRVGDEAAGKQTSTPPRDLDAYLALVRRVVQRYAARGVHVWAIENETDVPGFWAASPAAYDRLVRRVAPVVRAADPRARVLDSGLSSTGYGVVLAARLLARDRDRAALAAYRLHYGRRIEGGASRWPAVERVGGRDGLAAVLRSEPARRARQTWRHALALVREGVVDAYQLHFYEAPEALAQALRAVRGALPSGARVEAWEVGTAWPGPRWDARRQAGDLWRSTALLLGSGVRVVVQLPVAWTPDADAQVFRGLTRPDGRVLPAGRGWAVLARALAGARPGTVAPVRERRGVRWLAGPAGSPRPWRAVVWSETGPSPAPRAWRLRAATGRRLPAGSDVGAAPVLVRSPGPIR</sequence>
<feature type="region of interest" description="Disordered" evidence="1">
    <location>
        <begin position="15"/>
        <end position="56"/>
    </location>
</feature>
<dbReference type="EMBL" id="JBEGDP010000001">
    <property type="protein sequence ID" value="MEQ7845640.1"/>
    <property type="molecule type" value="Genomic_DNA"/>
</dbReference>
<protein>
    <recommendedName>
        <fullName evidence="4">Glycoside hydrolase family 42 N-terminal domain-containing protein</fullName>
    </recommendedName>
</protein>
<feature type="region of interest" description="Disordered" evidence="1">
    <location>
        <begin position="141"/>
        <end position="163"/>
    </location>
</feature>
<gene>
    <name evidence="2" type="ORF">V6R90_00010</name>
</gene>
<dbReference type="PANTHER" id="PTHR12631">
    <property type="entry name" value="ALPHA-L-IDURONIDASE"/>
    <property type="match status" value="1"/>
</dbReference>
<dbReference type="InterPro" id="IPR017853">
    <property type="entry name" value="GH"/>
</dbReference>
<name>A0ABV1NT21_9ACTN</name>
<dbReference type="PANTHER" id="PTHR12631:SF10">
    <property type="entry name" value="BETA-XYLOSIDASE-LIKE PROTEIN-RELATED"/>
    <property type="match status" value="1"/>
</dbReference>
<proteinExistence type="predicted"/>
<dbReference type="SUPFAM" id="SSF51445">
    <property type="entry name" value="(Trans)glycosidases"/>
    <property type="match status" value="1"/>
</dbReference>
<evidence type="ECO:0000313" key="3">
    <source>
        <dbReference type="Proteomes" id="UP001482520"/>
    </source>
</evidence>
<dbReference type="Gene3D" id="3.20.20.80">
    <property type="entry name" value="Glycosidases"/>
    <property type="match status" value="1"/>
</dbReference>